<keyword evidence="8 10" id="KW-0811">Translocation</keyword>
<dbReference type="Pfam" id="PF00344">
    <property type="entry name" value="SecY"/>
    <property type="match status" value="1"/>
</dbReference>
<dbReference type="SUPFAM" id="SSF103491">
    <property type="entry name" value="Preprotein translocase SecY subunit"/>
    <property type="match status" value="1"/>
</dbReference>
<feature type="transmembrane region" description="Helical" evidence="10">
    <location>
        <begin position="79"/>
        <end position="100"/>
    </location>
</feature>
<evidence type="ECO:0000256" key="8">
    <source>
        <dbReference type="ARBA" id="ARBA00023010"/>
    </source>
</evidence>
<dbReference type="GO" id="GO:0065002">
    <property type="term" value="P:intracellular protein transmembrane transport"/>
    <property type="evidence" value="ECO:0007669"/>
    <property type="project" value="UniProtKB-UniRule"/>
</dbReference>
<dbReference type="Pfam" id="PF10559">
    <property type="entry name" value="Plug_translocon"/>
    <property type="match status" value="1"/>
</dbReference>
<dbReference type="HAMAP" id="MF_01465">
    <property type="entry name" value="SecY"/>
    <property type="match status" value="1"/>
</dbReference>
<keyword evidence="7 10" id="KW-1133">Transmembrane helix</keyword>
<reference evidence="13" key="1">
    <citation type="journal article" date="2015" name="ISME J.">
        <title>Aquifer environment selects for microbial species cohorts in sediment and groundwater.</title>
        <authorList>
            <person name="Hug L.A."/>
            <person name="Thomas B.C."/>
            <person name="Brown C.T."/>
            <person name="Frischkorn K.R."/>
            <person name="Williams K.H."/>
            <person name="Tringe S.G."/>
            <person name="Banfield J.F."/>
        </authorList>
    </citation>
    <scope>NUCLEOTIDE SEQUENCE</scope>
</reference>
<protein>
    <recommendedName>
        <fullName evidence="10">Protein translocase subunit SecY</fullName>
    </recommendedName>
    <alternativeName>
        <fullName evidence="10">Protein transport protein SEC61 subunit alpha homolog</fullName>
    </alternativeName>
</protein>
<keyword evidence="5 10" id="KW-0812">Transmembrane</keyword>
<comment type="function">
    <text evidence="10">The central subunit of the protein translocation channel SecYEG. Consists of two halves formed by TMs 1-5 and 6-10. These two domains form a lateral gate at the front which open onto the bilayer between TMs 2 and 7, and are clamped together by SecE at the back. The channel is closed by both a pore ring composed of hydrophobic SecY resides and a short helix (helix 2A) on the extracellular side of the membrane which forms a plug. The plug probably moves laterally to allow the channel to open. The ring and the pore may move independently.</text>
</comment>
<dbReference type="GO" id="GO:0006605">
    <property type="term" value="P:protein targeting"/>
    <property type="evidence" value="ECO:0007669"/>
    <property type="project" value="UniProtKB-UniRule"/>
</dbReference>
<dbReference type="GO" id="GO:0012505">
    <property type="term" value="C:endomembrane system"/>
    <property type="evidence" value="ECO:0007669"/>
    <property type="project" value="UniProtKB-SubCell"/>
</dbReference>
<dbReference type="InterPro" id="IPR019561">
    <property type="entry name" value="Translocon_Sec61/SecY_plug_dom"/>
</dbReference>
<sequence>MAEEKQSLLYKLKPITDRMPAVRRPEGHVHFRTKIMWVILILLMYFGLTNIWLYGLERSTVVDFFSSLRAILAGQQGSLMHLGIGPIVTGSIIMQLFAGAKIIKLDLTKDEDKSVYQGTQKLVVVIMIFVEAVPQVFGFLTPAPSFISGLEGVWQGNGKNLALGLLVAQLVVGSYLVFLMDEVVSKWGIGSGISLFIAAGVAQQIFTGTFNWEPSTPNQAVSIDNPPAGTIPKTFYLLSNMNAGQLAGGGLETILLRQPNPVVALVGTIIIFFLVAYLESTRIELPLAHGQARGARGRYPIRLIYASNIPVILVAAVLANVSMFSLLFWQHPEWPIVGRNWLIGAYPDPVMLRANPQLSASTPIGGLAWYTQTINGPTSWLMPLVSPAGYEAVLLGHSQWQLLLHLFIYVLVFVGGSILFSRFWIETTNMGPEAVARQIERSGMQIPGFRRDPRVLRRVLGRYIPVVTVIGGAGVGALAAGADMIGTVGQASGTGVLLTVGIMIQLFEAIGREQMMEMHPILRSFFGVE</sequence>
<keyword evidence="4 10" id="KW-1003">Cell membrane</keyword>
<keyword evidence="3 10" id="KW-0813">Transport</keyword>
<name>A0A0H4T8N9_9EURY</name>
<keyword evidence="9 10" id="KW-0472">Membrane</keyword>
<dbReference type="InterPro" id="IPR023201">
    <property type="entry name" value="SecY_dom_sf"/>
</dbReference>
<feature type="transmembrane region" description="Helical" evidence="10">
    <location>
        <begin position="187"/>
        <end position="206"/>
    </location>
</feature>
<dbReference type="InterPro" id="IPR030659">
    <property type="entry name" value="SecY_CS"/>
</dbReference>
<dbReference type="PROSITE" id="PS00756">
    <property type="entry name" value="SECY_2"/>
    <property type="match status" value="1"/>
</dbReference>
<gene>
    <name evidence="10" type="primary">secY</name>
</gene>
<feature type="transmembrane region" description="Helical" evidence="10">
    <location>
        <begin position="261"/>
        <end position="278"/>
    </location>
</feature>
<dbReference type="Gene3D" id="1.10.3370.10">
    <property type="entry name" value="SecY subunit domain"/>
    <property type="match status" value="1"/>
</dbReference>
<dbReference type="InterPro" id="IPR002208">
    <property type="entry name" value="SecY/SEC61-alpha"/>
</dbReference>
<feature type="transmembrane region" description="Helical" evidence="10">
    <location>
        <begin position="402"/>
        <end position="420"/>
    </location>
</feature>
<evidence type="ECO:0000256" key="10">
    <source>
        <dbReference type="HAMAP-Rule" id="MF_01465"/>
    </source>
</evidence>
<keyword evidence="6 10" id="KW-0653">Protein transport</keyword>
<evidence type="ECO:0000256" key="9">
    <source>
        <dbReference type="ARBA" id="ARBA00023136"/>
    </source>
</evidence>
<proteinExistence type="inferred from homology"/>
<feature type="transmembrane region" description="Helical" evidence="10">
    <location>
        <begin position="488"/>
        <end position="507"/>
    </location>
</feature>
<evidence type="ECO:0000256" key="7">
    <source>
        <dbReference type="ARBA" id="ARBA00022989"/>
    </source>
</evidence>
<comment type="subcellular location">
    <subcellularLocation>
        <location evidence="10">Cell membrane</location>
        <topology evidence="10">Multi-pass membrane protein</topology>
    </subcellularLocation>
    <subcellularLocation>
        <location evidence="1">Endomembrane system</location>
        <topology evidence="1">Multi-pass membrane protein</topology>
    </subcellularLocation>
</comment>
<evidence type="ECO:0000256" key="5">
    <source>
        <dbReference type="ARBA" id="ARBA00022692"/>
    </source>
</evidence>
<feature type="transmembrane region" description="Helical" evidence="10">
    <location>
        <begin position="303"/>
        <end position="329"/>
    </location>
</feature>
<evidence type="ECO:0000259" key="12">
    <source>
        <dbReference type="Pfam" id="PF10559"/>
    </source>
</evidence>
<dbReference type="NCBIfam" id="TIGR00967">
    <property type="entry name" value="3a0501s007"/>
    <property type="match status" value="1"/>
</dbReference>
<evidence type="ECO:0000256" key="4">
    <source>
        <dbReference type="ARBA" id="ARBA00022475"/>
    </source>
</evidence>
<accession>A0A0H4T8N9</accession>
<dbReference type="PANTHER" id="PTHR10906">
    <property type="entry name" value="SECY/SEC61-ALPHA FAMILY MEMBER"/>
    <property type="match status" value="1"/>
</dbReference>
<feature type="transmembrane region" description="Helical" evidence="10">
    <location>
        <begin position="121"/>
        <end position="141"/>
    </location>
</feature>
<organism evidence="13">
    <name type="scientific">uncultured euryarchaeote Rifle_16ft_4_minimus_37789</name>
    <dbReference type="NCBI Taxonomy" id="1665195"/>
    <lineage>
        <taxon>Archaea</taxon>
        <taxon>Methanobacteriati</taxon>
        <taxon>Methanobacteriota</taxon>
        <taxon>environmental samples</taxon>
    </lineage>
</organism>
<dbReference type="NCBIfam" id="NF006341">
    <property type="entry name" value="PRK08568.1-5"/>
    <property type="match status" value="1"/>
</dbReference>
<evidence type="ECO:0000313" key="13">
    <source>
        <dbReference type="EMBL" id="AKQ02857.1"/>
    </source>
</evidence>
<evidence type="ECO:0000256" key="2">
    <source>
        <dbReference type="ARBA" id="ARBA00005751"/>
    </source>
</evidence>
<dbReference type="PRINTS" id="PR00303">
    <property type="entry name" value="SECYTRNLCASE"/>
</dbReference>
<comment type="subunit">
    <text evidence="10">Component of the Sec protein translocase complex. Heterotrimer consisting of alpha (SecY), beta (SecG) and gamma (SecE) subunits. The heterotrimers can form oligomers, although 1 heterotrimer is thought to be able to translocate proteins. Interacts with the ribosome. May interact with SecDF, and other proteins may be involved.</text>
</comment>
<evidence type="ECO:0000256" key="3">
    <source>
        <dbReference type="ARBA" id="ARBA00022448"/>
    </source>
</evidence>
<feature type="transmembrane region" description="Helical" evidence="10">
    <location>
        <begin position="35"/>
        <end position="55"/>
    </location>
</feature>
<dbReference type="AlphaFoldDB" id="A0A0H4T8N9"/>
<dbReference type="GO" id="GO:0005886">
    <property type="term" value="C:plasma membrane"/>
    <property type="evidence" value="ECO:0007669"/>
    <property type="project" value="UniProtKB-SubCell"/>
</dbReference>
<evidence type="ECO:0000256" key="6">
    <source>
        <dbReference type="ARBA" id="ARBA00022927"/>
    </source>
</evidence>
<dbReference type="EMBL" id="KT007004">
    <property type="protein sequence ID" value="AKQ02857.1"/>
    <property type="molecule type" value="Genomic_DNA"/>
</dbReference>
<feature type="transmembrane region" description="Helical" evidence="10">
    <location>
        <begin position="460"/>
        <end position="482"/>
    </location>
</feature>
<feature type="domain" description="Translocon Sec61/SecY plug" evidence="12">
    <location>
        <begin position="45"/>
        <end position="77"/>
    </location>
</feature>
<evidence type="ECO:0000256" key="1">
    <source>
        <dbReference type="ARBA" id="ARBA00004127"/>
    </source>
</evidence>
<dbReference type="InterPro" id="IPR026593">
    <property type="entry name" value="SecY"/>
</dbReference>
<evidence type="ECO:0000256" key="11">
    <source>
        <dbReference type="RuleBase" id="RU004349"/>
    </source>
</evidence>
<comment type="similarity">
    <text evidence="2 10 11">Belongs to the SecY/SEC61-alpha family.</text>
</comment>
<feature type="transmembrane region" description="Helical" evidence="10">
    <location>
        <begin position="161"/>
        <end position="180"/>
    </location>
</feature>